<keyword evidence="2" id="KW-1133">Transmembrane helix</keyword>
<name>N1QJ82_SPHMS</name>
<dbReference type="PANTHER" id="PTHR35408:SF3">
    <property type="entry name" value="GLYCOSYLTRANSFERASE 2-LIKE DOMAIN-CONTAINING PROTEIN"/>
    <property type="match status" value="1"/>
</dbReference>
<dbReference type="EMBL" id="KB456260">
    <property type="protein sequence ID" value="EMF17291.1"/>
    <property type="molecule type" value="Genomic_DNA"/>
</dbReference>
<feature type="transmembrane region" description="Helical" evidence="2">
    <location>
        <begin position="259"/>
        <end position="280"/>
    </location>
</feature>
<feature type="transmembrane region" description="Helical" evidence="2">
    <location>
        <begin position="725"/>
        <end position="744"/>
    </location>
</feature>
<organism evidence="5 6">
    <name type="scientific">Sphaerulina musiva (strain SO2202)</name>
    <name type="common">Poplar stem canker fungus</name>
    <name type="synonym">Septoria musiva</name>
    <dbReference type="NCBI Taxonomy" id="692275"/>
    <lineage>
        <taxon>Eukaryota</taxon>
        <taxon>Fungi</taxon>
        <taxon>Dikarya</taxon>
        <taxon>Ascomycota</taxon>
        <taxon>Pezizomycotina</taxon>
        <taxon>Dothideomycetes</taxon>
        <taxon>Dothideomycetidae</taxon>
        <taxon>Mycosphaerellales</taxon>
        <taxon>Mycosphaerellaceae</taxon>
        <taxon>Sphaerulina</taxon>
    </lineage>
</organism>
<sequence length="879" mass="98744">MGLKNYFMSSKSTADPHTQPTEKLEQSVTPTGAPPTYSGRDSYANASSSASLAPSAHAGNVVDGIRREVLVNYLFQQQCTSRWIGNGVGDYEGVMVRQMKNDFLFCPPDLHDSVFGRCCMALNLPCAMTVNSRVIKTFLAWSPNAVDVPLKNGLRVQVLPSMDDLSRARKMQFAAFIAQDGLLVVWDDDPANLIQRARSMEEDLIDLVWKTGTTTGEEEVAAAAASDEKKIPRVTAVMVDEETGTYAPENRPTHLQNTVLVAITIILILVLLGAGFRQLAIEVKVDQGYARLAFLILTPIQIFFTLFFAQVIVGCLAQCVGPIHQMKENSRFYSAMLPVRMTSRTLPHVTIQCPVYKEGLDSVIIPTIRSIKAAISTYEMQGGSANILINDDGLQLLDDQEREARIDFYADNSLGWTARPKHGSEGFVRKGKFKKASNMNFGLMISCNVETKLAAVERSDDWTQADEALEYERCLREVVEEHGRAWADGNIRMGDYILIIDSDTRVPTDCFLDAVSEMEASPDVGIMQFASGVMNVTDSFFENGITFFTNLIYSAIKYTVSNGDVAPFVGHNAILRWSAIQEIGYFDEDGYEKFWSESHVSEDFEMSLKLQCLGYIIRLASWDNAGFKEGVSLTVYDELARWEKYAYGCNELLFHPIRTWLWKGPFTPLFRKFLFSNIRFTSKVTIVSYIGTYYAIGAAWILTVANYFAIGWFNGYLDKYYIDSWKVWFSIVIVFNGLGNVSLATMRYRIGERGWFSSLFENLKWTFMLAIFLGGLSLHVSQALLSHMFEINMTWGATSKEAEQSNFFIEVPKILGRFKWSISFALFFIIVMIVLAVGTFLPHSWMIKDFIAILPLSTVSVSHLLLPIVLNPALMTFSF</sequence>
<feature type="compositionally biased region" description="Polar residues" evidence="1">
    <location>
        <begin position="7"/>
        <end position="19"/>
    </location>
</feature>
<feature type="transmembrane region" description="Helical" evidence="2">
    <location>
        <begin position="850"/>
        <end position="870"/>
    </location>
</feature>
<dbReference type="OrthoDB" id="38531at2759"/>
<reference evidence="5 6" key="1">
    <citation type="journal article" date="2012" name="PLoS Pathog.">
        <title>Diverse lifestyles and strategies of plant pathogenesis encoded in the genomes of eighteen Dothideomycetes fungi.</title>
        <authorList>
            <person name="Ohm R.A."/>
            <person name="Feau N."/>
            <person name="Henrissat B."/>
            <person name="Schoch C.L."/>
            <person name="Horwitz B.A."/>
            <person name="Barry K.W."/>
            <person name="Condon B.J."/>
            <person name="Copeland A.C."/>
            <person name="Dhillon B."/>
            <person name="Glaser F."/>
            <person name="Hesse C.N."/>
            <person name="Kosti I."/>
            <person name="LaButti K."/>
            <person name="Lindquist E.A."/>
            <person name="Lucas S."/>
            <person name="Salamov A.A."/>
            <person name="Bradshaw R.E."/>
            <person name="Ciuffetti L."/>
            <person name="Hamelin R.C."/>
            <person name="Kema G.H.J."/>
            <person name="Lawrence C."/>
            <person name="Scott J.A."/>
            <person name="Spatafora J.W."/>
            <person name="Turgeon B.G."/>
            <person name="de Wit P.J.G.M."/>
            <person name="Zhong S."/>
            <person name="Goodwin S.B."/>
            <person name="Grigoriev I.V."/>
        </authorList>
    </citation>
    <scope>NUCLEOTIDE SEQUENCE [LARGE SCALE GENOMIC DNA]</scope>
    <source>
        <strain evidence="5 6">SO2202</strain>
    </source>
</reference>
<dbReference type="AlphaFoldDB" id="N1QJ82"/>
<feature type="transmembrane region" description="Helical" evidence="2">
    <location>
        <begin position="820"/>
        <end position="841"/>
    </location>
</feature>
<feature type="transmembrane region" description="Helical" evidence="2">
    <location>
        <begin position="765"/>
        <end position="785"/>
    </location>
</feature>
<keyword evidence="6" id="KW-1185">Reference proteome</keyword>
<protein>
    <submittedName>
        <fullName evidence="5">Uncharacterized protein</fullName>
    </submittedName>
</protein>
<proteinExistence type="predicted"/>
<dbReference type="eggNOG" id="ENOG502QTAT">
    <property type="taxonomic scope" value="Eukaryota"/>
</dbReference>
<feature type="region of interest" description="Disordered" evidence="1">
    <location>
        <begin position="1"/>
        <end position="45"/>
    </location>
</feature>
<dbReference type="PANTHER" id="PTHR35408">
    <property type="entry name" value="CHROMOSOME 15, WHOLE GENOME SHOTGUN SEQUENCE"/>
    <property type="match status" value="1"/>
</dbReference>
<dbReference type="Proteomes" id="UP000016931">
    <property type="component" value="Unassembled WGS sequence"/>
</dbReference>
<keyword evidence="2" id="KW-0472">Membrane</keyword>
<dbReference type="SUPFAM" id="SSF53448">
    <property type="entry name" value="Nucleotide-diphospho-sugar transferases"/>
    <property type="match status" value="1"/>
</dbReference>
<dbReference type="Gene3D" id="3.90.550.10">
    <property type="entry name" value="Spore Coat Polysaccharide Biosynthesis Protein SpsA, Chain A"/>
    <property type="match status" value="1"/>
</dbReference>
<dbReference type="STRING" id="692275.N1QJ82"/>
<dbReference type="Pfam" id="PF25550">
    <property type="entry name" value="DUF7928"/>
    <property type="match status" value="1"/>
</dbReference>
<evidence type="ECO:0000259" key="3">
    <source>
        <dbReference type="Pfam" id="PF13632"/>
    </source>
</evidence>
<dbReference type="InterPro" id="IPR001173">
    <property type="entry name" value="Glyco_trans_2-like"/>
</dbReference>
<evidence type="ECO:0000259" key="4">
    <source>
        <dbReference type="Pfam" id="PF25550"/>
    </source>
</evidence>
<accession>N1QJ82</accession>
<gene>
    <name evidence="5" type="ORF">SEPMUDRAFT_113290</name>
</gene>
<evidence type="ECO:0000313" key="5">
    <source>
        <dbReference type="EMBL" id="EMF17291.1"/>
    </source>
</evidence>
<evidence type="ECO:0000256" key="2">
    <source>
        <dbReference type="SAM" id="Phobius"/>
    </source>
</evidence>
<feature type="domain" description="DUF7928" evidence="4">
    <location>
        <begin position="66"/>
        <end position="218"/>
    </location>
</feature>
<evidence type="ECO:0000313" key="6">
    <source>
        <dbReference type="Proteomes" id="UP000016931"/>
    </source>
</evidence>
<feature type="transmembrane region" description="Helical" evidence="2">
    <location>
        <begin position="686"/>
        <end position="713"/>
    </location>
</feature>
<feature type="transmembrane region" description="Helical" evidence="2">
    <location>
        <begin position="292"/>
        <end position="317"/>
    </location>
</feature>
<feature type="domain" description="Glycosyltransferase 2-like" evidence="3">
    <location>
        <begin position="496"/>
        <end position="707"/>
    </location>
</feature>
<dbReference type="OMA" id="ADHSIGW"/>
<dbReference type="GeneID" id="27898161"/>
<dbReference type="Pfam" id="PF13632">
    <property type="entry name" value="Glyco_trans_2_3"/>
    <property type="match status" value="1"/>
</dbReference>
<dbReference type="InterPro" id="IPR057688">
    <property type="entry name" value="DUF7928"/>
</dbReference>
<dbReference type="HOGENOM" id="CLU_008220_0_0_1"/>
<dbReference type="InterPro" id="IPR029044">
    <property type="entry name" value="Nucleotide-diphossugar_trans"/>
</dbReference>
<evidence type="ECO:0000256" key="1">
    <source>
        <dbReference type="SAM" id="MobiDB-lite"/>
    </source>
</evidence>
<keyword evidence="2" id="KW-0812">Transmembrane</keyword>
<dbReference type="RefSeq" id="XP_016765412.1">
    <property type="nucleotide sequence ID" value="XM_016901024.1"/>
</dbReference>